<sequence length="381" mass="41522">MTDERFLAVGSDKIRVFSMENKKETGKFSADSVPVQYISSSDGGKAVVSSGPGETKLHLWESNQERRTGTLMGTLSMKKPPIMLECRNSFKDDGLVILSVSEGGVAYIWDLMTISQADVTPSRIVVKSVEAEIDQQKSAKKNRIPIIAARLHDLNKDGQISVIVAYGSLSVPQFYLLEITDPGEEVVITAKNETSGPGVVMGPQENGNSRAEVNADMGHHNPKLEAMDATSDKRAKKKRVPSDPDLASAGNHVASGHIEVTDGINVDYDMNEPTMGEKLANLNILDEPTKNNQQKQDLSSDVKPPSADSVYVMLKQALHADDRALLLDCLYTQDEKVIANSTSLLNPSDVIKLLNFLLSMVQSRWNVGLCHSLAKKFAPST</sequence>
<evidence type="ECO:0000313" key="2">
    <source>
        <dbReference type="Proteomes" id="UP001234297"/>
    </source>
</evidence>
<comment type="caution">
    <text evidence="1">The sequence shown here is derived from an EMBL/GenBank/DDBJ whole genome shotgun (WGS) entry which is preliminary data.</text>
</comment>
<evidence type="ECO:0000313" key="1">
    <source>
        <dbReference type="EMBL" id="KAJ8647694.1"/>
    </source>
</evidence>
<dbReference type="EMBL" id="CM056809">
    <property type="protein sequence ID" value="KAJ8647694.1"/>
    <property type="molecule type" value="Genomic_DNA"/>
</dbReference>
<reference evidence="1 2" key="1">
    <citation type="journal article" date="2022" name="Hortic Res">
        <title>A haplotype resolved chromosomal level avocado genome allows analysis of novel avocado genes.</title>
        <authorList>
            <person name="Nath O."/>
            <person name="Fletcher S.J."/>
            <person name="Hayward A."/>
            <person name="Shaw L.M."/>
            <person name="Masouleh A.K."/>
            <person name="Furtado A."/>
            <person name="Henry R.J."/>
            <person name="Mitter N."/>
        </authorList>
    </citation>
    <scope>NUCLEOTIDE SEQUENCE [LARGE SCALE GENOMIC DNA]</scope>
    <source>
        <strain evidence="2">cv. Hass</strain>
    </source>
</reference>
<accession>A0ACC2MPM5</accession>
<protein>
    <submittedName>
        <fullName evidence="1">Uncharacterized protein</fullName>
    </submittedName>
</protein>
<organism evidence="1 2">
    <name type="scientific">Persea americana</name>
    <name type="common">Avocado</name>
    <dbReference type="NCBI Taxonomy" id="3435"/>
    <lineage>
        <taxon>Eukaryota</taxon>
        <taxon>Viridiplantae</taxon>
        <taxon>Streptophyta</taxon>
        <taxon>Embryophyta</taxon>
        <taxon>Tracheophyta</taxon>
        <taxon>Spermatophyta</taxon>
        <taxon>Magnoliopsida</taxon>
        <taxon>Magnoliidae</taxon>
        <taxon>Laurales</taxon>
        <taxon>Lauraceae</taxon>
        <taxon>Persea</taxon>
    </lineage>
</organism>
<proteinExistence type="predicted"/>
<name>A0ACC2MPM5_PERAE</name>
<keyword evidence="2" id="KW-1185">Reference proteome</keyword>
<dbReference type="Proteomes" id="UP001234297">
    <property type="component" value="Chromosome 1"/>
</dbReference>
<gene>
    <name evidence="1" type="ORF">MRB53_000717</name>
</gene>